<comment type="function">
    <text evidence="5">Component of the elongator complex which is required for multiple tRNA modifications, including mcm5U (5-methoxycarbonylmethyl uridine), mcm5s2U (5-methoxycarbonylmethyl-2-thiouridine), and ncm5U (5-carbamoylmethyl uridine). The elongator complex catalyzes formation of carboxymethyluridine in the wobble base at position 34 in tRNAs.</text>
</comment>
<accession>A0A9W8HZV0</accession>
<evidence type="ECO:0000259" key="8">
    <source>
        <dbReference type="Pfam" id="PF23797"/>
    </source>
</evidence>
<evidence type="ECO:0000256" key="5">
    <source>
        <dbReference type="PIRNR" id="PIRNR017233"/>
    </source>
</evidence>
<evidence type="ECO:0000259" key="11">
    <source>
        <dbReference type="Pfam" id="PF23936"/>
    </source>
</evidence>
<evidence type="ECO:0000259" key="9">
    <source>
        <dbReference type="Pfam" id="PF23878"/>
    </source>
</evidence>
<feature type="domain" description="ELP1 N-terminal second beta-propeller" evidence="8">
    <location>
        <begin position="394"/>
        <end position="655"/>
    </location>
</feature>
<dbReference type="OrthoDB" id="40048at2759"/>
<dbReference type="InterPro" id="IPR056165">
    <property type="entry name" value="Beta-prop_ELP1_2nd"/>
</dbReference>
<evidence type="ECO:0000256" key="1">
    <source>
        <dbReference type="ARBA" id="ARBA00005043"/>
    </source>
</evidence>
<dbReference type="PANTHER" id="PTHR12747:SF0">
    <property type="entry name" value="ELONGATOR COMPLEX PROTEIN 1"/>
    <property type="match status" value="1"/>
</dbReference>
<evidence type="ECO:0000256" key="4">
    <source>
        <dbReference type="ARBA" id="ARBA00022694"/>
    </source>
</evidence>
<keyword evidence="4" id="KW-0819">tRNA processing</keyword>
<dbReference type="Pfam" id="PF04762">
    <property type="entry name" value="Beta-prop_ELP1_1st"/>
    <property type="match status" value="1"/>
</dbReference>
<dbReference type="PIRSF" id="PIRSF017233">
    <property type="entry name" value="IKAP"/>
    <property type="match status" value="1"/>
</dbReference>
<reference evidence="12" key="1">
    <citation type="submission" date="2022-07" db="EMBL/GenBank/DDBJ databases">
        <title>Phylogenomic reconstructions and comparative analyses of Kickxellomycotina fungi.</title>
        <authorList>
            <person name="Reynolds N.K."/>
            <person name="Stajich J.E."/>
            <person name="Barry K."/>
            <person name="Grigoriev I.V."/>
            <person name="Crous P."/>
            <person name="Smith M.E."/>
        </authorList>
    </citation>
    <scope>NUCLEOTIDE SEQUENCE</scope>
    <source>
        <strain evidence="12">NRRL 1565</strain>
    </source>
</reference>
<dbReference type="SUPFAM" id="SSF82171">
    <property type="entry name" value="DPP6 N-terminal domain-like"/>
    <property type="match status" value="1"/>
</dbReference>
<comment type="caution">
    <text evidence="12">The sequence shown here is derived from an EMBL/GenBank/DDBJ whole genome shotgun (WGS) entry which is preliminary data.</text>
</comment>
<name>A0A9W8HZV0_9FUNG</name>
<dbReference type="InterPro" id="IPR006849">
    <property type="entry name" value="Elp1"/>
</dbReference>
<feature type="domain" description="ELP1 alpha-solenoid" evidence="10">
    <location>
        <begin position="684"/>
        <end position="878"/>
    </location>
</feature>
<dbReference type="GO" id="GO:0005634">
    <property type="term" value="C:nucleus"/>
    <property type="evidence" value="ECO:0007669"/>
    <property type="project" value="UniProtKB-SubCell"/>
</dbReference>
<keyword evidence="13" id="KW-1185">Reference proteome</keyword>
<feature type="region of interest" description="Disordered" evidence="6">
    <location>
        <begin position="1163"/>
        <end position="1188"/>
    </location>
</feature>
<dbReference type="InterPro" id="IPR056166">
    <property type="entry name" value="TPR_ELP1"/>
</dbReference>
<evidence type="ECO:0000256" key="2">
    <source>
        <dbReference type="ARBA" id="ARBA00006086"/>
    </source>
</evidence>
<gene>
    <name evidence="12" type="primary">ELP1_1</name>
    <name evidence="12" type="ORF">H4R20_001088</name>
</gene>
<feature type="domain" description="ELP1 first N-terminal beta-propeller" evidence="7">
    <location>
        <begin position="1"/>
        <end position="355"/>
    </location>
</feature>
<dbReference type="PANTHER" id="PTHR12747">
    <property type="entry name" value="ELONGATOR COMPLEX PROTEIN 1"/>
    <property type="match status" value="1"/>
</dbReference>
<dbReference type="Pfam" id="PF23797">
    <property type="entry name" value="Beta-prop_ELP1_2nd"/>
    <property type="match status" value="1"/>
</dbReference>
<evidence type="ECO:0000259" key="7">
    <source>
        <dbReference type="Pfam" id="PF04762"/>
    </source>
</evidence>
<dbReference type="InterPro" id="IPR056169">
    <property type="entry name" value="HB_ELP1"/>
</dbReference>
<dbReference type="GO" id="GO:0033588">
    <property type="term" value="C:elongator holoenzyme complex"/>
    <property type="evidence" value="ECO:0007669"/>
    <property type="project" value="InterPro"/>
</dbReference>
<evidence type="ECO:0000313" key="13">
    <source>
        <dbReference type="Proteomes" id="UP001140094"/>
    </source>
</evidence>
<dbReference type="GO" id="GO:0000049">
    <property type="term" value="F:tRNA binding"/>
    <property type="evidence" value="ECO:0007669"/>
    <property type="project" value="TreeGrafter"/>
</dbReference>
<evidence type="ECO:0000313" key="12">
    <source>
        <dbReference type="EMBL" id="KAJ2807894.1"/>
    </source>
</evidence>
<dbReference type="InterPro" id="IPR056164">
    <property type="entry name" value="Beta-prop_ELP1_1st"/>
</dbReference>
<feature type="region of interest" description="Disordered" evidence="6">
    <location>
        <begin position="179"/>
        <end position="200"/>
    </location>
</feature>
<feature type="domain" description="ELP1 three-helical bundle" evidence="11">
    <location>
        <begin position="1078"/>
        <end position="1249"/>
    </location>
</feature>
<comment type="similarity">
    <text evidence="2 5">Belongs to the ELP1/IKA1 family.</text>
</comment>
<feature type="compositionally biased region" description="Basic residues" evidence="6">
    <location>
        <begin position="1171"/>
        <end position="1188"/>
    </location>
</feature>
<sequence>MRNLVILTEQTFELPASQYLLTGQNAPEDQPSSSVAIAQDVAGEQHFLVVGDNDNSVHIVAVSPQGVQQQIGTLPVAAGSSRLAGVQYLMERETVVVVLESGEIFTVDAAAATGDVELVGAVDAGIAGAAWSPDEEVLALVTSEDRLLLMTQEFEVLTEVPVEQAVSSQHVALGWGSAETQYHGRGDGESAGPAADSAVAPDDKRLQITWRGDGAFFAVSRAEATRGRELRVYTREGAQHSTGEQTQRLGAATSWRPSGRLVAQGGHAEDGGAVVVFVERNGMRHGGFALGAEVQRVAALAWNGDSTVLAAVVAAADGALAVQLWTESNYAWRQKQQLRADALGLAAISHVRWDAEDATRLLVAGGRGVVAIAVHSTPCVARAASPDCNAAACVVDGARLLHTPLAVAQVPPPMALHTLPLPEPPTHVAFEASGAGNAFVALLADRQTLVCFECGAAQTVRDARPPRQRCVLRLDAAVGVPHQVAWPRPQLAVLLGQRRTAGGTAQPVLAAVSLDDGARLWTTVLDGCADPQVLVATAAGCVLLAGADGQVFTADLDTGRVTAVVQLPAVCVEVDACETEHSGELLVIGRTLRGHLYAGTRLLSTACLSFFLRRDALLYTTSAHELHVVSVDVLAQTDGDVRGETRRVERGAVIVVAPAAPEKEAGDWVVLQMPRGNIETVRPRALVLAAVHRMLQLRHYRSALLACRRNRIDMNFLCDYQPEAFAEDVAEFVAQIDDSDLLSLFISGLRDEDVTRSMYRAPGSADEPPADVEGKTTRICRALRDAMQKDGAVRHGLLPAVLTTLMCQHPPDIAAALVLILPLPSDERDAGLTHLLFLADVDRVYDAALGIYELPLALLVAQRSQRDPREYLPLLSSLHAISNEKYRRYRIDALLQRNTLALEHLCGAFMQCVEGDSFMDVEELWRELVQFVKAQELFQSAVRLLPGDAMASRVLELRACHAEHLVQAENWSQAAAAYLAARKIPQAVDAFIQAREWRTAMAIAGDASIDGACTLGPQQLYELAVRASELLAEHHEFREAAAVLLEYTQEDENAVELLVRGSYWAEAMRCAAARDRADLVETTIRPGVMSAADTLRDDIVELSESFAAKHTRLKEVRAKPIEELLMATTGGHMESRDDNVEVMSDTASMTSQFTTFSMTNISQTTGSTARRISKSRRKKEERKRVRGKKGSIYEEAHLVESLARAVDRIRVHQTAIRDLNLALVLFDCLGIAEELQDTFLELVNRVLASVDWIFDQQQVRLAAGALGANEQLSIVSKPTLPTYAWKLDCLEQGE</sequence>
<organism evidence="12 13">
    <name type="scientific">Coemansia guatemalensis</name>
    <dbReference type="NCBI Taxonomy" id="2761395"/>
    <lineage>
        <taxon>Eukaryota</taxon>
        <taxon>Fungi</taxon>
        <taxon>Fungi incertae sedis</taxon>
        <taxon>Zoopagomycota</taxon>
        <taxon>Kickxellomycotina</taxon>
        <taxon>Kickxellomycetes</taxon>
        <taxon>Kickxellales</taxon>
        <taxon>Kickxellaceae</taxon>
        <taxon>Coemansia</taxon>
    </lineage>
</organism>
<dbReference type="Proteomes" id="UP001140094">
    <property type="component" value="Unassembled WGS sequence"/>
</dbReference>
<evidence type="ECO:0000256" key="3">
    <source>
        <dbReference type="ARBA" id="ARBA00022490"/>
    </source>
</evidence>
<dbReference type="InterPro" id="IPR056167">
    <property type="entry name" value="A-sol_ELP1"/>
</dbReference>
<dbReference type="Pfam" id="PF23878">
    <property type="entry name" value="TPR_ELP1"/>
    <property type="match status" value="1"/>
</dbReference>
<keyword evidence="3 5" id="KW-0963">Cytoplasm</keyword>
<comment type="pathway">
    <text evidence="1">tRNA modification; 5-methoxycarbonylmethyl-2-thiouridine-tRNA biosynthesis.</text>
</comment>
<proteinExistence type="inferred from homology"/>
<keyword evidence="5" id="KW-0539">Nucleus</keyword>
<dbReference type="EMBL" id="JANBUO010000078">
    <property type="protein sequence ID" value="KAJ2807894.1"/>
    <property type="molecule type" value="Genomic_DNA"/>
</dbReference>
<evidence type="ECO:0000259" key="10">
    <source>
        <dbReference type="Pfam" id="PF23925"/>
    </source>
</evidence>
<dbReference type="GO" id="GO:0002926">
    <property type="term" value="P:tRNA wobble base 5-methoxycarbonylmethyl-2-thiouridinylation"/>
    <property type="evidence" value="ECO:0007669"/>
    <property type="project" value="TreeGrafter"/>
</dbReference>
<dbReference type="GO" id="GO:0005829">
    <property type="term" value="C:cytosol"/>
    <property type="evidence" value="ECO:0007669"/>
    <property type="project" value="TreeGrafter"/>
</dbReference>
<evidence type="ECO:0000256" key="6">
    <source>
        <dbReference type="SAM" id="MobiDB-lite"/>
    </source>
</evidence>
<dbReference type="Pfam" id="PF23936">
    <property type="entry name" value="HB_ELP1"/>
    <property type="match status" value="1"/>
</dbReference>
<dbReference type="Pfam" id="PF23925">
    <property type="entry name" value="A-sol_ELP1"/>
    <property type="match status" value="1"/>
</dbReference>
<feature type="domain" description="ELP1 TPR" evidence="9">
    <location>
        <begin position="886"/>
        <end position="1069"/>
    </location>
</feature>
<comment type="subcellular location">
    <subcellularLocation>
        <location evidence="5">Cytoplasm</location>
    </subcellularLocation>
    <subcellularLocation>
        <location evidence="5">Nucleus</location>
    </subcellularLocation>
</comment>
<protein>
    <recommendedName>
        <fullName evidence="5">Elongator complex protein 1</fullName>
    </recommendedName>
</protein>